<accession>W4QLU3</accession>
<evidence type="ECO:0000256" key="1">
    <source>
        <dbReference type="SAM" id="Phobius"/>
    </source>
</evidence>
<comment type="caution">
    <text evidence="2">The sequence shown here is derived from an EMBL/GenBank/DDBJ whole genome shotgun (WGS) entry which is preliminary data.</text>
</comment>
<dbReference type="EMBL" id="BAUV01000001">
    <property type="protein sequence ID" value="GAE33051.1"/>
    <property type="molecule type" value="Genomic_DNA"/>
</dbReference>
<keyword evidence="1" id="KW-0472">Membrane</keyword>
<feature type="transmembrane region" description="Helical" evidence="1">
    <location>
        <begin position="38"/>
        <end position="61"/>
    </location>
</feature>
<dbReference type="OrthoDB" id="2943336at2"/>
<proteinExistence type="predicted"/>
<keyword evidence="1" id="KW-1133">Transmembrane helix</keyword>
<gene>
    <name evidence="2" type="ORF">JCM9157_37</name>
</gene>
<keyword evidence="3" id="KW-1185">Reference proteome</keyword>
<evidence type="ECO:0000313" key="3">
    <source>
        <dbReference type="Proteomes" id="UP000018896"/>
    </source>
</evidence>
<sequence length="101" mass="11296">MDIFLMYGVYYGLLAIIMGLSFFLFTKAMSVREKNIRLAVFLFSIGINILVLPISFFIGAMATDAPESSNLQIVQGFLFVQGLPLFVAIISLILLLKNKRN</sequence>
<dbReference type="eggNOG" id="ENOG5030EBS">
    <property type="taxonomic scope" value="Bacteria"/>
</dbReference>
<evidence type="ECO:0000313" key="2">
    <source>
        <dbReference type="EMBL" id="GAE33051.1"/>
    </source>
</evidence>
<name>W4QLU3_HALA3</name>
<dbReference type="Proteomes" id="UP000018896">
    <property type="component" value="Unassembled WGS sequence"/>
</dbReference>
<dbReference type="AlphaFoldDB" id="W4QLU3"/>
<feature type="transmembrane region" description="Helical" evidence="1">
    <location>
        <begin position="6"/>
        <end position="26"/>
    </location>
</feature>
<reference evidence="2 3" key="1">
    <citation type="journal article" date="2014" name="Genome Announc.">
        <title>Draft Genome Sequences of Three Alkaliphilic Bacillus Strains, Bacillus wakoensis JCM 9140T, Bacillus akibai JCM 9157T, and Bacillus hemicellulosilyticus JCM 9152T.</title>
        <authorList>
            <person name="Yuki M."/>
            <person name="Oshima K."/>
            <person name="Suda W."/>
            <person name="Oshida Y."/>
            <person name="Kitamura K."/>
            <person name="Iida T."/>
            <person name="Hattori M."/>
            <person name="Ohkuma M."/>
        </authorList>
    </citation>
    <scope>NUCLEOTIDE SEQUENCE [LARGE SCALE GENOMIC DNA]</scope>
    <source>
        <strain evidence="2 3">JCM 9157</strain>
    </source>
</reference>
<protein>
    <submittedName>
        <fullName evidence="2">Uncharacterized protein</fullName>
    </submittedName>
</protein>
<keyword evidence="1" id="KW-0812">Transmembrane</keyword>
<organism evidence="2 3">
    <name type="scientific">Halalkalibacter akibai (strain ATCC 43226 / DSM 21942 / CIP 109018 / JCM 9157 / 1139)</name>
    <name type="common">Bacillus akibai</name>
    <dbReference type="NCBI Taxonomy" id="1236973"/>
    <lineage>
        <taxon>Bacteria</taxon>
        <taxon>Bacillati</taxon>
        <taxon>Bacillota</taxon>
        <taxon>Bacilli</taxon>
        <taxon>Bacillales</taxon>
        <taxon>Bacillaceae</taxon>
        <taxon>Halalkalibacter</taxon>
    </lineage>
</organism>
<dbReference type="RefSeq" id="WP_035660823.1">
    <property type="nucleotide sequence ID" value="NZ_BAUV01000001.1"/>
</dbReference>
<feature type="transmembrane region" description="Helical" evidence="1">
    <location>
        <begin position="73"/>
        <end position="96"/>
    </location>
</feature>